<dbReference type="PANTHER" id="PTHR42942:SF1">
    <property type="entry name" value="ALKYLTRANSFERASE-LIKE PROTEIN 1"/>
    <property type="match status" value="1"/>
</dbReference>
<gene>
    <name evidence="4" type="ORF">S03H2_28588</name>
</gene>
<dbReference type="InterPro" id="IPR036217">
    <property type="entry name" value="MethylDNA_cys_MeTrfase_DNAb"/>
</dbReference>
<name>X1HLA0_9ZZZZ</name>
<dbReference type="Gene3D" id="1.10.10.10">
    <property type="entry name" value="Winged helix-like DNA-binding domain superfamily/Winged helix DNA-binding domain"/>
    <property type="match status" value="1"/>
</dbReference>
<dbReference type="InterPro" id="IPR036388">
    <property type="entry name" value="WH-like_DNA-bd_sf"/>
</dbReference>
<feature type="domain" description="Methylated-DNA-[protein]-cysteine S-methyltransferase DNA binding" evidence="3">
    <location>
        <begin position="32"/>
        <end position="99"/>
    </location>
</feature>
<dbReference type="EMBL" id="BARU01017225">
    <property type="protein sequence ID" value="GAH57840.1"/>
    <property type="molecule type" value="Genomic_DNA"/>
</dbReference>
<dbReference type="AlphaFoldDB" id="X1HLA0"/>
<evidence type="ECO:0000256" key="1">
    <source>
        <dbReference type="ARBA" id="ARBA00022763"/>
    </source>
</evidence>
<comment type="caution">
    <text evidence="4">The sequence shown here is derived from an EMBL/GenBank/DDBJ whole genome shotgun (WGS) entry which is preliminary data.</text>
</comment>
<protein>
    <recommendedName>
        <fullName evidence="3">Methylated-DNA-[protein]-cysteine S-methyltransferase DNA binding domain-containing protein</fullName>
    </recommendedName>
</protein>
<organism evidence="4">
    <name type="scientific">marine sediment metagenome</name>
    <dbReference type="NCBI Taxonomy" id="412755"/>
    <lineage>
        <taxon>unclassified sequences</taxon>
        <taxon>metagenomes</taxon>
        <taxon>ecological metagenomes</taxon>
    </lineage>
</organism>
<proteinExistence type="predicted"/>
<feature type="compositionally biased region" description="Basic and acidic residues" evidence="2">
    <location>
        <begin position="1"/>
        <end position="23"/>
    </location>
</feature>
<accession>X1HLA0</accession>
<evidence type="ECO:0000313" key="4">
    <source>
        <dbReference type="EMBL" id="GAH57840.1"/>
    </source>
</evidence>
<dbReference type="InterPro" id="IPR014048">
    <property type="entry name" value="MethylDNA_cys_MeTrfase_DNA-bd"/>
</dbReference>
<dbReference type="CDD" id="cd06445">
    <property type="entry name" value="ATase"/>
    <property type="match status" value="1"/>
</dbReference>
<dbReference type="InterPro" id="IPR052520">
    <property type="entry name" value="ATL_DNA_repair"/>
</dbReference>
<dbReference type="PANTHER" id="PTHR42942">
    <property type="entry name" value="6-O-METHYLGUANINE DNA METHYLTRANSFERASE"/>
    <property type="match status" value="1"/>
</dbReference>
<sequence>DKKEVVRYEKKNPGELGHMDMKKLPNIKGENPKGKVATYGQIAAMAGNRRGARQVVWVLNSSSQKEALPWHRVINSRATISLTGEGYRLQRNLLEQEGIVFDEKDKINFEKFLWKPSAQPHQDDG</sequence>
<dbReference type="Pfam" id="PF01035">
    <property type="entry name" value="DNA_binding_1"/>
    <property type="match status" value="1"/>
</dbReference>
<evidence type="ECO:0000256" key="2">
    <source>
        <dbReference type="SAM" id="MobiDB-lite"/>
    </source>
</evidence>
<dbReference type="SUPFAM" id="SSF46767">
    <property type="entry name" value="Methylated DNA-protein cysteine methyltransferase, C-terminal domain"/>
    <property type="match status" value="1"/>
</dbReference>
<evidence type="ECO:0000259" key="3">
    <source>
        <dbReference type="Pfam" id="PF01035"/>
    </source>
</evidence>
<reference evidence="4" key="1">
    <citation type="journal article" date="2014" name="Front. Microbiol.">
        <title>High frequency of phylogenetically diverse reductive dehalogenase-homologous genes in deep subseafloor sedimentary metagenomes.</title>
        <authorList>
            <person name="Kawai M."/>
            <person name="Futagami T."/>
            <person name="Toyoda A."/>
            <person name="Takaki Y."/>
            <person name="Nishi S."/>
            <person name="Hori S."/>
            <person name="Arai W."/>
            <person name="Tsubouchi T."/>
            <person name="Morono Y."/>
            <person name="Uchiyama I."/>
            <person name="Ito T."/>
            <person name="Fujiyama A."/>
            <person name="Inagaki F."/>
            <person name="Takami H."/>
        </authorList>
    </citation>
    <scope>NUCLEOTIDE SEQUENCE</scope>
    <source>
        <strain evidence="4">Expedition CK06-06</strain>
    </source>
</reference>
<dbReference type="GO" id="GO:0003824">
    <property type="term" value="F:catalytic activity"/>
    <property type="evidence" value="ECO:0007669"/>
    <property type="project" value="InterPro"/>
</dbReference>
<feature type="non-terminal residue" evidence="4">
    <location>
        <position position="1"/>
    </location>
</feature>
<keyword evidence="1" id="KW-0227">DNA damage</keyword>
<dbReference type="GO" id="GO:0006281">
    <property type="term" value="P:DNA repair"/>
    <property type="evidence" value="ECO:0007669"/>
    <property type="project" value="InterPro"/>
</dbReference>
<feature type="region of interest" description="Disordered" evidence="2">
    <location>
        <begin position="1"/>
        <end position="33"/>
    </location>
</feature>